<dbReference type="Gene3D" id="3.40.50.300">
    <property type="entry name" value="P-loop containing nucleotide triphosphate hydrolases"/>
    <property type="match status" value="1"/>
</dbReference>
<dbReference type="InterPro" id="IPR027417">
    <property type="entry name" value="P-loop_NTPase"/>
</dbReference>
<name>A0ABT8Z0B6_9SPIR</name>
<evidence type="ECO:0000313" key="1">
    <source>
        <dbReference type="EMBL" id="MDO7020912.1"/>
    </source>
</evidence>
<reference evidence="1" key="1">
    <citation type="submission" date="2023-07" db="EMBL/GenBank/DDBJ databases">
        <title>Mucosal microbiota of week-old chicken and adult hens.</title>
        <authorList>
            <person name="Volf J."/>
            <person name="Karasova D."/>
            <person name="Crhanova M."/>
            <person name="Faldynova M."/>
            <person name="Prikrylova H."/>
            <person name="Zeman M."/>
            <person name="Babak V."/>
            <person name="Rajova J."/>
            <person name="Rychlik I."/>
        </authorList>
    </citation>
    <scope>NUCLEOTIDE SEQUENCE</scope>
    <source>
        <strain evidence="1">ET902</strain>
    </source>
</reference>
<dbReference type="RefSeq" id="WP_304384861.1">
    <property type="nucleotide sequence ID" value="NZ_JAUPBL010000021.1"/>
</dbReference>
<proteinExistence type="predicted"/>
<dbReference type="SUPFAM" id="SSF52540">
    <property type="entry name" value="P-loop containing nucleoside triphosphate hydrolases"/>
    <property type="match status" value="1"/>
</dbReference>
<dbReference type="EMBL" id="JAUPBM010000116">
    <property type="protein sequence ID" value="MDO7020912.1"/>
    <property type="molecule type" value="Genomic_DNA"/>
</dbReference>
<protein>
    <submittedName>
        <fullName evidence="1">ATP/GTP-binding protein</fullName>
    </submittedName>
</protein>
<organism evidence="1 2">
    <name type="scientific">Brachyspira innocens</name>
    <dbReference type="NCBI Taxonomy" id="13264"/>
    <lineage>
        <taxon>Bacteria</taxon>
        <taxon>Pseudomonadati</taxon>
        <taxon>Spirochaetota</taxon>
        <taxon>Spirochaetia</taxon>
        <taxon>Brachyspirales</taxon>
        <taxon>Brachyspiraceae</taxon>
        <taxon>Brachyspira</taxon>
    </lineage>
</organism>
<evidence type="ECO:0000313" key="2">
    <source>
        <dbReference type="Proteomes" id="UP001175147"/>
    </source>
</evidence>
<accession>A0ABT8Z0B6</accession>
<gene>
    <name evidence="1" type="ORF">Q5M86_09015</name>
</gene>
<sequence>MSKYYNRVTIICGHYGAGKTTFSINYGLYIRKNTDKEIYIADLDVVNPYFRSREHSEYLKNQNIKVIGTYLPQSGADIPAVSAEVYSIFDRKDIIGIVDMGGNSAGSLSFATFRDNADISETDVFFVLNANREENSTAEYALGHLISIEATLGLKVTAIINNTHLMNDTSFEDIEKGEMIASEVSKEKNIPVKFTCVNKDFYSRNPSITAKYDLFVMDYDIKSIGNVF</sequence>
<keyword evidence="2" id="KW-1185">Reference proteome</keyword>
<dbReference type="Proteomes" id="UP001175147">
    <property type="component" value="Unassembled WGS sequence"/>
</dbReference>
<comment type="caution">
    <text evidence="1">The sequence shown here is derived from an EMBL/GenBank/DDBJ whole genome shotgun (WGS) entry which is preliminary data.</text>
</comment>